<organism evidence="9 10">
    <name type="scientific">Ephemerocybe angulata</name>
    <dbReference type="NCBI Taxonomy" id="980116"/>
    <lineage>
        <taxon>Eukaryota</taxon>
        <taxon>Fungi</taxon>
        <taxon>Dikarya</taxon>
        <taxon>Basidiomycota</taxon>
        <taxon>Agaricomycotina</taxon>
        <taxon>Agaricomycetes</taxon>
        <taxon>Agaricomycetidae</taxon>
        <taxon>Agaricales</taxon>
        <taxon>Agaricineae</taxon>
        <taxon>Psathyrellaceae</taxon>
        <taxon>Ephemerocybe</taxon>
    </lineage>
</organism>
<dbReference type="GO" id="GO:0005737">
    <property type="term" value="C:cytoplasm"/>
    <property type="evidence" value="ECO:0007669"/>
    <property type="project" value="TreeGrafter"/>
</dbReference>
<dbReference type="GO" id="GO:0005680">
    <property type="term" value="C:anaphase-promoting complex"/>
    <property type="evidence" value="ECO:0007669"/>
    <property type="project" value="TreeGrafter"/>
</dbReference>
<dbReference type="EMBL" id="JAACJK010000001">
    <property type="protein sequence ID" value="KAF5341625.1"/>
    <property type="molecule type" value="Genomic_DNA"/>
</dbReference>
<feature type="compositionally biased region" description="Polar residues" evidence="8">
    <location>
        <begin position="235"/>
        <end position="244"/>
    </location>
</feature>
<evidence type="ECO:0000256" key="1">
    <source>
        <dbReference type="ARBA" id="ARBA00022618"/>
    </source>
</evidence>
<feature type="region of interest" description="Disordered" evidence="8">
    <location>
        <begin position="218"/>
        <end position="274"/>
    </location>
</feature>
<feature type="repeat" description="TPR" evidence="7">
    <location>
        <begin position="729"/>
        <end position="762"/>
    </location>
</feature>
<evidence type="ECO:0000256" key="7">
    <source>
        <dbReference type="PROSITE-ProRule" id="PRU00339"/>
    </source>
</evidence>
<feature type="compositionally biased region" description="Acidic residues" evidence="8">
    <location>
        <begin position="143"/>
        <end position="155"/>
    </location>
</feature>
<dbReference type="Proteomes" id="UP000541558">
    <property type="component" value="Unassembled WGS sequence"/>
</dbReference>
<comment type="caution">
    <text evidence="9">The sequence shown here is derived from an EMBL/GenBank/DDBJ whole genome shotgun (WGS) entry which is preliminary data.</text>
</comment>
<feature type="repeat" description="TPR" evidence="7">
    <location>
        <begin position="695"/>
        <end position="728"/>
    </location>
</feature>
<feature type="region of interest" description="Disordered" evidence="8">
    <location>
        <begin position="9"/>
        <end position="58"/>
    </location>
</feature>
<keyword evidence="5 7" id="KW-0802">TPR repeat</keyword>
<feature type="compositionally biased region" description="Pro residues" evidence="8">
    <location>
        <begin position="24"/>
        <end position="40"/>
    </location>
</feature>
<evidence type="ECO:0000313" key="10">
    <source>
        <dbReference type="Proteomes" id="UP000541558"/>
    </source>
</evidence>
<keyword evidence="6" id="KW-0131">Cell cycle</keyword>
<name>A0A8H5CH31_9AGAR</name>
<evidence type="ECO:0000256" key="8">
    <source>
        <dbReference type="SAM" id="MobiDB-lite"/>
    </source>
</evidence>
<dbReference type="AlphaFoldDB" id="A0A8H5CH31"/>
<protein>
    <recommendedName>
        <fullName evidence="11">TPR-like protein</fullName>
    </recommendedName>
</protein>
<evidence type="ECO:0000313" key="9">
    <source>
        <dbReference type="EMBL" id="KAF5341625.1"/>
    </source>
</evidence>
<evidence type="ECO:0000256" key="3">
    <source>
        <dbReference type="ARBA" id="ARBA00022776"/>
    </source>
</evidence>
<feature type="repeat" description="TPR" evidence="7">
    <location>
        <begin position="552"/>
        <end position="585"/>
    </location>
</feature>
<dbReference type="InterPro" id="IPR011990">
    <property type="entry name" value="TPR-like_helical_dom_sf"/>
</dbReference>
<dbReference type="PANTHER" id="PTHR12558:SF9">
    <property type="entry name" value="CELL DIVISION CYCLE PROTEIN 16 HOMOLOG"/>
    <property type="match status" value="1"/>
</dbReference>
<feature type="compositionally biased region" description="Low complexity" evidence="8">
    <location>
        <begin position="41"/>
        <end position="54"/>
    </location>
</feature>
<dbReference type="Gene3D" id="1.25.40.10">
    <property type="entry name" value="Tetratricopeptide repeat domain"/>
    <property type="match status" value="2"/>
</dbReference>
<reference evidence="9 10" key="1">
    <citation type="journal article" date="2020" name="ISME J.">
        <title>Uncovering the hidden diversity of litter-decomposition mechanisms in mushroom-forming fungi.</title>
        <authorList>
            <person name="Floudas D."/>
            <person name="Bentzer J."/>
            <person name="Ahren D."/>
            <person name="Johansson T."/>
            <person name="Persson P."/>
            <person name="Tunlid A."/>
        </authorList>
    </citation>
    <scope>NUCLEOTIDE SEQUENCE [LARGE SCALE GENOMIC DNA]</scope>
    <source>
        <strain evidence="9 10">CBS 175.51</strain>
    </source>
</reference>
<feature type="region of interest" description="Disordered" evidence="8">
    <location>
        <begin position="91"/>
        <end position="155"/>
    </location>
</feature>
<evidence type="ECO:0000256" key="4">
    <source>
        <dbReference type="ARBA" id="ARBA00022786"/>
    </source>
</evidence>
<keyword evidence="1" id="KW-0132">Cell division</keyword>
<dbReference type="GO" id="GO:0016567">
    <property type="term" value="P:protein ubiquitination"/>
    <property type="evidence" value="ECO:0007669"/>
    <property type="project" value="TreeGrafter"/>
</dbReference>
<keyword evidence="4" id="KW-0833">Ubl conjugation pathway</keyword>
<evidence type="ECO:0000256" key="6">
    <source>
        <dbReference type="ARBA" id="ARBA00023306"/>
    </source>
</evidence>
<dbReference type="PROSITE" id="PS50293">
    <property type="entry name" value="TPR_REGION"/>
    <property type="match status" value="2"/>
</dbReference>
<dbReference type="GO" id="GO:0045842">
    <property type="term" value="P:positive regulation of mitotic metaphase/anaphase transition"/>
    <property type="evidence" value="ECO:0007669"/>
    <property type="project" value="TreeGrafter"/>
</dbReference>
<dbReference type="GO" id="GO:0031145">
    <property type="term" value="P:anaphase-promoting complex-dependent catabolic process"/>
    <property type="evidence" value="ECO:0007669"/>
    <property type="project" value="TreeGrafter"/>
</dbReference>
<keyword evidence="10" id="KW-1185">Reference proteome</keyword>
<feature type="compositionally biased region" description="Gly residues" evidence="8">
    <location>
        <begin position="120"/>
        <end position="130"/>
    </location>
</feature>
<evidence type="ECO:0008006" key="11">
    <source>
        <dbReference type="Google" id="ProtNLM"/>
    </source>
</evidence>
<dbReference type="InterPro" id="IPR019734">
    <property type="entry name" value="TPR_rpt"/>
</dbReference>
<dbReference type="GO" id="GO:0051301">
    <property type="term" value="P:cell division"/>
    <property type="evidence" value="ECO:0007669"/>
    <property type="project" value="UniProtKB-KW"/>
</dbReference>
<dbReference type="OrthoDB" id="10006270at2759"/>
<sequence length="837" mass="92747">MIKEMIRAADRVSDASLTRTMTSTPPPSNAFSLPPIPTLPSPSASGRPRGSIGSTFSFNPSQIMDSYYDANMSTFSQRMPTALDPNRSILASSPARASPQPKRKPKFSSGPGGSHSTRLGLGGPGSGGGNRHPLANDTTDVFNDSEDDADDEESSYEWGMVDRMRLWRHDALMQHLYETAAFWGDKILSWTSDPNDAFWLAQTYFMTHQYARAHRLLTRPFPTSPPSSSKPSAPILTSPSQSQHPGLLFPAGTSTPAPSAEHHLNGATNNDKGKHRESIASFLFGSNDESDRPQGPMSMARLPVGPAGLVDVPEPLLDRTSRLVDMSLACRYLAAQCMVRSGKWTEAMELIGEANPFRGSAQSGPAIANTDGGIKIEASMCYLRGMLMLKLNRADQAKTCFMEALSLDVKCADAFSQLVNAEMLAPDEEWEFIQGLSYATQTPEDAEFVQLIYTSRLRKDKHQVEHALTRSRLVDDYGLGDNPDVLFSFADALYTDFRWAECYAVTSRIMGLTAIHVPTVPLHIACMYHLNHLHSKLFLLAHEMVDREPENALSWYAVGVWYLSSGKWGQARSYLSKTTLMDPRFAPAWAAFGHTFAMEAEHDHAVTAYSTCARIFVGSHLPLLFIGMEQIMLSNFRLADEALGAAAALCQNDPLLCNERGVMAFNHGDYQQAANLFQEAIDRAQVTQSSEQTWAITYMNLGTCFRKLKKLDEAVKVYHKVLEYEPRHSMALGFLGMVYHMLGDLGNAIEEYHKALAIDPINTNIVGLLESAMDTSNAKSAVSLRESDLRKALHEKWKREDPQYRAKWAARDIAMRDELHAREMGVSLHDINAMQEG</sequence>
<proteinExistence type="predicted"/>
<evidence type="ECO:0000256" key="5">
    <source>
        <dbReference type="ARBA" id="ARBA00022803"/>
    </source>
</evidence>
<dbReference type="PROSITE" id="PS50005">
    <property type="entry name" value="TPR"/>
    <property type="match status" value="3"/>
</dbReference>
<gene>
    <name evidence="9" type="ORF">D9611_001778</name>
</gene>
<evidence type="ECO:0000256" key="2">
    <source>
        <dbReference type="ARBA" id="ARBA00022737"/>
    </source>
</evidence>
<dbReference type="Pfam" id="PF12895">
    <property type="entry name" value="ANAPC3"/>
    <property type="match status" value="1"/>
</dbReference>
<keyword evidence="2" id="KW-0677">Repeat</keyword>
<dbReference type="PANTHER" id="PTHR12558">
    <property type="entry name" value="CELL DIVISION CYCLE 16,23,27"/>
    <property type="match status" value="1"/>
</dbReference>
<keyword evidence="3" id="KW-0498">Mitosis</keyword>
<dbReference type="Pfam" id="PF00515">
    <property type="entry name" value="TPR_1"/>
    <property type="match status" value="1"/>
</dbReference>
<dbReference type="SUPFAM" id="SSF48452">
    <property type="entry name" value="TPR-like"/>
    <property type="match status" value="2"/>
</dbReference>
<dbReference type="Pfam" id="PF13181">
    <property type="entry name" value="TPR_8"/>
    <property type="match status" value="2"/>
</dbReference>
<dbReference type="SMART" id="SM00028">
    <property type="entry name" value="TPR"/>
    <property type="match status" value="6"/>
</dbReference>
<accession>A0A8H5CH31</accession>